<comment type="caution">
    <text evidence="2">The sequence shown here is derived from an EMBL/GenBank/DDBJ whole genome shotgun (WGS) entry which is preliminary data.</text>
</comment>
<evidence type="ECO:0000313" key="2">
    <source>
        <dbReference type="EMBL" id="EXI65016.1"/>
    </source>
</evidence>
<gene>
    <name evidence="2" type="ORF">AW08_03558</name>
</gene>
<dbReference type="Proteomes" id="UP000020218">
    <property type="component" value="Unassembled WGS sequence"/>
</dbReference>
<organism evidence="2 3">
    <name type="scientific">Candidatus Accumulibacter adjunctus</name>
    <dbReference type="NCBI Taxonomy" id="1454001"/>
    <lineage>
        <taxon>Bacteria</taxon>
        <taxon>Pseudomonadati</taxon>
        <taxon>Pseudomonadota</taxon>
        <taxon>Betaproteobacteria</taxon>
        <taxon>Candidatus Accumulibacter</taxon>
    </lineage>
</organism>
<proteinExistence type="predicted"/>
<evidence type="ECO:0000256" key="1">
    <source>
        <dbReference type="SAM" id="MobiDB-lite"/>
    </source>
</evidence>
<name>A0A011MR10_9PROT</name>
<dbReference type="AlphaFoldDB" id="A0A011MR10"/>
<evidence type="ECO:0000313" key="3">
    <source>
        <dbReference type="Proteomes" id="UP000020218"/>
    </source>
</evidence>
<dbReference type="EMBL" id="JFAX01000030">
    <property type="protein sequence ID" value="EXI65016.1"/>
    <property type="molecule type" value="Genomic_DNA"/>
</dbReference>
<sequence>MAANAVHWATAVGRPTHRSAADIPGSTGLVDAGVDHAHTRSACPGPACTDIPGSTGLVDAGVDHAHTRSAYPGPACTDIPGSTGLVDAGVDHPRTGSAYPGGPCWARDTAFGYAHGLAINNSASRRNSKRKAQQSKGNQTSHHIPHREKGSAGKSLACMLASMASPQPFARF</sequence>
<protein>
    <submittedName>
        <fullName evidence="2">Uncharacterized protein</fullName>
    </submittedName>
</protein>
<reference evidence="2" key="1">
    <citation type="submission" date="2014-02" db="EMBL/GenBank/DDBJ databases">
        <title>Expanding our view of genomic diversity in Candidatus Accumulibacter clades.</title>
        <authorList>
            <person name="Skennerton C.T."/>
            <person name="Barr J.J."/>
            <person name="Slater F.R."/>
            <person name="Bond P.L."/>
            <person name="Tyson G.W."/>
        </authorList>
    </citation>
    <scope>NUCLEOTIDE SEQUENCE [LARGE SCALE GENOMIC DNA]</scope>
</reference>
<accession>A0A011MR10</accession>
<keyword evidence="3" id="KW-1185">Reference proteome</keyword>
<feature type="region of interest" description="Disordered" evidence="1">
    <location>
        <begin position="121"/>
        <end position="152"/>
    </location>
</feature>